<dbReference type="GO" id="GO:0005741">
    <property type="term" value="C:mitochondrial outer membrane"/>
    <property type="evidence" value="ECO:0007669"/>
    <property type="project" value="UniProtKB-SubCell"/>
</dbReference>
<dbReference type="PANTHER" id="PTHR19376">
    <property type="entry name" value="DNA-DIRECTED RNA POLYMERASE"/>
    <property type="match status" value="1"/>
</dbReference>
<dbReference type="InterPro" id="IPR007080">
    <property type="entry name" value="RNA_pol_Rpb1_1"/>
</dbReference>
<keyword evidence="5" id="KW-0813">Transport</keyword>
<reference evidence="25 26" key="1">
    <citation type="submission" date="2018-03" db="EMBL/GenBank/DDBJ databases">
        <authorList>
            <person name="Fogelqvist J."/>
        </authorList>
    </citation>
    <scope>NUCLEOTIDE SEQUENCE [LARGE SCALE GENOMIC DNA]</scope>
</reference>
<name>A0A3P3Y829_PLABS</name>
<evidence type="ECO:0000313" key="26">
    <source>
        <dbReference type="Proteomes" id="UP000290189"/>
    </source>
</evidence>
<keyword evidence="12" id="KW-0862">Zinc</keyword>
<dbReference type="InterPro" id="IPR007083">
    <property type="entry name" value="RNA_pol_Rpb1_4"/>
</dbReference>
<evidence type="ECO:0000256" key="15">
    <source>
        <dbReference type="ARBA" id="ARBA00022989"/>
    </source>
</evidence>
<dbReference type="SUPFAM" id="SSF64484">
    <property type="entry name" value="beta and beta-prime subunits of DNA dependent RNA-polymerase"/>
    <property type="match status" value="1"/>
</dbReference>
<keyword evidence="20" id="KW-0675">Receptor</keyword>
<keyword evidence="18" id="KW-0472">Membrane</keyword>
<evidence type="ECO:0000256" key="20">
    <source>
        <dbReference type="ARBA" id="ARBA00023170"/>
    </source>
</evidence>
<dbReference type="FunFam" id="2.40.40.20:FF:000019">
    <property type="entry name" value="DNA-directed RNA polymerase II subunit RPB1"/>
    <property type="match status" value="1"/>
</dbReference>
<dbReference type="Gene3D" id="3.30.70.2850">
    <property type="match status" value="1"/>
</dbReference>
<keyword evidence="10" id="KW-0479">Metal-binding</keyword>
<dbReference type="InterPro" id="IPR045867">
    <property type="entry name" value="DNA-dir_RpoC_beta_prime"/>
</dbReference>
<dbReference type="GO" id="GO:0005736">
    <property type="term" value="C:RNA polymerase I complex"/>
    <property type="evidence" value="ECO:0007669"/>
    <property type="project" value="TreeGrafter"/>
</dbReference>
<dbReference type="GO" id="GO:0006886">
    <property type="term" value="P:intracellular protein transport"/>
    <property type="evidence" value="ECO:0007669"/>
    <property type="project" value="InterPro"/>
</dbReference>
<keyword evidence="6 22" id="KW-0240">DNA-directed RNA polymerase</keyword>
<evidence type="ECO:0000256" key="6">
    <source>
        <dbReference type="ARBA" id="ARBA00022478"/>
    </source>
</evidence>
<keyword evidence="8" id="KW-0812">Transmembrane</keyword>
<dbReference type="GO" id="GO:0003899">
    <property type="term" value="F:DNA-directed RNA polymerase activity"/>
    <property type="evidence" value="ECO:0007669"/>
    <property type="project" value="UniProtKB-EC"/>
</dbReference>
<dbReference type="Gene3D" id="4.10.860.120">
    <property type="entry name" value="RNA polymerase II, clamp domain"/>
    <property type="match status" value="1"/>
</dbReference>
<evidence type="ECO:0000256" key="3">
    <source>
        <dbReference type="ARBA" id="ARBA00006460"/>
    </source>
</evidence>
<evidence type="ECO:0000256" key="4">
    <source>
        <dbReference type="ARBA" id="ARBA00009874"/>
    </source>
</evidence>
<dbReference type="InterPro" id="IPR038120">
    <property type="entry name" value="Rpb1_funnel_sf"/>
</dbReference>
<evidence type="ECO:0000256" key="14">
    <source>
        <dbReference type="ARBA" id="ARBA00022927"/>
    </source>
</evidence>
<evidence type="ECO:0000256" key="10">
    <source>
        <dbReference type="ARBA" id="ARBA00022723"/>
    </source>
</evidence>
<feature type="domain" description="RNA polymerase N-terminal" evidence="24">
    <location>
        <begin position="307"/>
        <end position="619"/>
    </location>
</feature>
<keyword evidence="13" id="KW-0460">Magnesium</keyword>
<dbReference type="GO" id="GO:0046872">
    <property type="term" value="F:metal ion binding"/>
    <property type="evidence" value="ECO:0007669"/>
    <property type="project" value="UniProtKB-KW"/>
</dbReference>
<keyword evidence="14" id="KW-0653">Protein transport</keyword>
<dbReference type="InterPro" id="IPR005683">
    <property type="entry name" value="Tom22"/>
</dbReference>
<dbReference type="Gene3D" id="6.10.250.2940">
    <property type="match status" value="1"/>
</dbReference>
<comment type="similarity">
    <text evidence="3 22">Belongs to the RNA polymerase beta' chain family.</text>
</comment>
<dbReference type="InterPro" id="IPR007066">
    <property type="entry name" value="RNA_pol_Rpb1_3"/>
</dbReference>
<sequence>MGALVDDEIAQVSFKFYTPAEVRSLSVKAITVAEGLDALKQPIPGGLYDLAMGPIDRMAHCASCHLRYECCPGHVGHVELPVPIYNPLAFKILNKILKQMCQHCHRLRHSGASLQTLATKLGLIDERLLYDADRIDTSTSAKAGHKGDSTMSDDEDEDAENGDDVDDDDDWRAGVDARIASVRSATTHDAGLVGDDAVLDARRATVRQWQHWSDPAKCERCERFSLPLRSEGTSKIFIMPYRPRTLSAIAKLGVDHSVTNVLTGEIAPPPTTTGVMLPNEAMRHMEMLYDGEDGAALKALFPNLTATSFFLEVLIVPPCKYRPPIVMGDVAMEHPENTYFKTIIKASQSFSKISSDLDNENATVTVKDLYAAWLEMQNQANMLMDSDKAPAGSKSNATLPGVRQRIEKKQGLFRQNLHVGEIGIPEMFARQLTYPEPVTPFNVELLRQMVINGPYAYPGANYVENEHGHLISLSRRTKAQRVAIASTLLTGAQFGSTSAAGNSQCSGMITAPRKVFRHLQNGDVLLVNRQPTLHKASMMAHKARILQGQQTIRMHYANCNTYNADFDGDEINVHFPQSELARAEGYTLANTDNQYLTPKDGSPLRGLIQDHVVAGVLITKRDTFFTRDEFHQLLYSACMSLPVQVRVPSICPAILRPVPLYTGKQLISCIIYLITRHSAPLNIDSKNQIPHDSWGGPSRVRCEEASVVVRGNDLLVGVLDKTQFGAKKFGLVHCVYELYGSAYAGDLLTALGRLFTAYLQTHHAFTCGLDDLLLQSSAERARQAQCHGVDNVAMEAAVSFTGSDVGDKSMAGVAKRVHDRLRQTGKQGDTSLDSFVKSAMNGVTSSIISASLPVGQWKSFPSNNFSMMTISGAKGSKVNFSQISCLLGQQELEGRRVPRMASGRTLPCFRPYDVRARAGGFIANRFLTGIRPAEYYFHCMAGREGLVDTAVKTSRSGYLQRCLVKHLESLSVQYDYTVRNERGDVVMFQYGEDSIDVTKSLILRETNLLANNFKAVLNRLNPGVALTCLDPERALQYWAQHESARPGSIPDPILSLHGPGSNIGCVAESFQTQIRKFCDNTLDVFDKGMTREMFELMMWLKYMSSLVDPGENVGVLTAQSIGEPSTQMTLNTFHLAGFGGANVTLGIPRLVEIIMTASAAIKTPLMEVYLRPPNDAVRHAEQLAHKLRQIKLSELVDRATCSESIGPGTTNERRRLYRIELHMRSLSDFDLSAKDLVKVIENGFVPRLLAAVAKVSGVKITSRQVQEPANERSGGDGESGEDAQDDAAGSSAESDAESVQVGDDGAAEDGSDDGSGADDDDDMATGSDDEDEGAVEDGAVRSRQHFRSPYLHSLAFGKAGRSVQIVLQMPLHARRLLIMSLIDQVQSRVLVHNVPGITKCYVTTRPDPTDPRKQVHWASVVVARRVHRLTRIGARAGEHRADRRCQLLVRLGARGRDRREPDQDERHCGVADDVRCGERPGRDRPRDHGRVRRVRHLGRLPAPVPAGRLHDVRRRVPPAEPDRHGRERVALAENDVRNVVQVHARRLPVRRTRPHAHAVVADHPRPGRAIRHWRLRTHAASIHHINPLPPPSVSKMNFVIDRRASAVLFDGVCADRRRCFWRSRQSRLAVLQFRSCVTARTMTSRIQDITDINDVSEAESVDEYDEYEEESYVGRIMDRLAPAERLRAAKLYAQWAALKAGKLTWIVATSFLVLAFPLAVSMEREASLIELDKQLKGQGAPVGTFPEPAQ</sequence>
<evidence type="ECO:0000256" key="11">
    <source>
        <dbReference type="ARBA" id="ARBA00022787"/>
    </source>
</evidence>
<comment type="function">
    <text evidence="22">DNA-dependent RNA polymerase catalyzes the transcription of DNA into RNA using the four ribonucleoside triphosphates as substrates.</text>
</comment>
<evidence type="ECO:0000256" key="1">
    <source>
        <dbReference type="ARBA" id="ARBA00004123"/>
    </source>
</evidence>
<dbReference type="InterPro" id="IPR015699">
    <property type="entry name" value="DNA-dir_RNA_pol1_lsu_N"/>
</dbReference>
<evidence type="ECO:0000256" key="17">
    <source>
        <dbReference type="ARBA" id="ARBA00023128"/>
    </source>
</evidence>
<evidence type="ECO:0000256" key="13">
    <source>
        <dbReference type="ARBA" id="ARBA00022842"/>
    </source>
</evidence>
<dbReference type="CDD" id="cd22884">
    <property type="entry name" value="TOM22"/>
    <property type="match status" value="1"/>
</dbReference>
<gene>
    <name evidence="25" type="ORF">PLBR_LOCUS3520</name>
</gene>
<evidence type="ECO:0000256" key="5">
    <source>
        <dbReference type="ARBA" id="ARBA00022448"/>
    </source>
</evidence>
<geneLocation type="mitochondrion" evidence="25"/>
<keyword evidence="15" id="KW-1133">Transmembrane helix</keyword>
<dbReference type="GO" id="GO:0006351">
    <property type="term" value="P:DNA-templated transcription"/>
    <property type="evidence" value="ECO:0007669"/>
    <property type="project" value="InterPro"/>
</dbReference>
<comment type="subcellular location">
    <subcellularLocation>
        <location evidence="2">Mitochondrion outer membrane</location>
        <topology evidence="2">Single-pass membrane protein</topology>
    </subcellularLocation>
    <subcellularLocation>
        <location evidence="1">Nucleus</location>
    </subcellularLocation>
</comment>
<comment type="catalytic activity">
    <reaction evidence="22">
        <text>RNA(n) + a ribonucleoside 5'-triphosphate = RNA(n+1) + diphosphate</text>
        <dbReference type="Rhea" id="RHEA:21248"/>
        <dbReference type="Rhea" id="RHEA-COMP:14527"/>
        <dbReference type="Rhea" id="RHEA-COMP:17342"/>
        <dbReference type="ChEBI" id="CHEBI:33019"/>
        <dbReference type="ChEBI" id="CHEBI:61557"/>
        <dbReference type="ChEBI" id="CHEBI:140395"/>
        <dbReference type="EC" id="2.7.7.6"/>
    </reaction>
</comment>
<feature type="region of interest" description="Disordered" evidence="23">
    <location>
        <begin position="139"/>
        <end position="170"/>
    </location>
</feature>
<evidence type="ECO:0000256" key="16">
    <source>
        <dbReference type="ARBA" id="ARBA00023010"/>
    </source>
</evidence>
<dbReference type="SMART" id="SM00663">
    <property type="entry name" value="RPOLA_N"/>
    <property type="match status" value="1"/>
</dbReference>
<dbReference type="Gene3D" id="2.40.40.20">
    <property type="match status" value="1"/>
</dbReference>
<evidence type="ECO:0000256" key="23">
    <source>
        <dbReference type="SAM" id="MobiDB-lite"/>
    </source>
</evidence>
<dbReference type="EC" id="2.7.7.6" evidence="22"/>
<feature type="compositionally biased region" description="Acidic residues" evidence="23">
    <location>
        <begin position="151"/>
        <end position="170"/>
    </location>
</feature>
<keyword evidence="11" id="KW-1000">Mitochondrion outer membrane</keyword>
<keyword evidence="21" id="KW-0539">Nucleus</keyword>
<dbReference type="PANTHER" id="PTHR19376:SF11">
    <property type="entry name" value="DNA-DIRECTED RNA POLYMERASE I SUBUNIT RPA1"/>
    <property type="match status" value="1"/>
</dbReference>
<dbReference type="Pfam" id="PF04983">
    <property type="entry name" value="RNA_pol_Rpb1_3"/>
    <property type="match status" value="1"/>
</dbReference>
<evidence type="ECO:0000259" key="24">
    <source>
        <dbReference type="SMART" id="SM00663"/>
    </source>
</evidence>
<dbReference type="Gene3D" id="1.10.357.120">
    <property type="match status" value="1"/>
</dbReference>
<dbReference type="Gene3D" id="1.10.274.100">
    <property type="entry name" value="RNA polymerase Rpb1, domain 3"/>
    <property type="match status" value="1"/>
</dbReference>
<keyword evidence="19 22" id="KW-0804">Transcription</keyword>
<protein>
    <recommendedName>
        <fullName evidence="22">DNA-directed RNA polymerase subunit</fullName>
        <ecNumber evidence="22">2.7.7.6</ecNumber>
    </recommendedName>
</protein>
<evidence type="ECO:0000256" key="7">
    <source>
        <dbReference type="ARBA" id="ARBA00022679"/>
    </source>
</evidence>
<dbReference type="Pfam" id="PF04997">
    <property type="entry name" value="RNA_pol_Rpb1_1"/>
    <property type="match status" value="1"/>
</dbReference>
<dbReference type="GO" id="GO:0003677">
    <property type="term" value="F:DNA binding"/>
    <property type="evidence" value="ECO:0007669"/>
    <property type="project" value="InterPro"/>
</dbReference>
<evidence type="ECO:0000256" key="19">
    <source>
        <dbReference type="ARBA" id="ARBA00023163"/>
    </source>
</evidence>
<dbReference type="CDD" id="cd01435">
    <property type="entry name" value="RNAP_I_RPA1_N"/>
    <property type="match status" value="1"/>
</dbReference>
<keyword evidence="9 22" id="KW-0548">Nucleotidyltransferase</keyword>
<proteinExistence type="inferred from homology"/>
<dbReference type="Pfam" id="PF04281">
    <property type="entry name" value="Tom22"/>
    <property type="match status" value="1"/>
</dbReference>
<comment type="similarity">
    <text evidence="4">Belongs to the Tom22 family.</text>
</comment>
<dbReference type="InterPro" id="IPR006592">
    <property type="entry name" value="RNA_pol_N"/>
</dbReference>
<dbReference type="InterPro" id="IPR000722">
    <property type="entry name" value="RNA_pol_asu"/>
</dbReference>
<evidence type="ECO:0000256" key="9">
    <source>
        <dbReference type="ARBA" id="ARBA00022695"/>
    </source>
</evidence>
<dbReference type="Pfam" id="PF00623">
    <property type="entry name" value="RNA_pol_Rpb1_2"/>
    <property type="match status" value="1"/>
</dbReference>
<evidence type="ECO:0000256" key="2">
    <source>
        <dbReference type="ARBA" id="ARBA00004572"/>
    </source>
</evidence>
<dbReference type="EMBL" id="OVEO01000005">
    <property type="protein sequence ID" value="SPQ96305.1"/>
    <property type="molecule type" value="Genomic_DNA"/>
</dbReference>
<evidence type="ECO:0000256" key="18">
    <source>
        <dbReference type="ARBA" id="ARBA00023136"/>
    </source>
</evidence>
<evidence type="ECO:0000256" key="8">
    <source>
        <dbReference type="ARBA" id="ARBA00022692"/>
    </source>
</evidence>
<evidence type="ECO:0000256" key="21">
    <source>
        <dbReference type="ARBA" id="ARBA00023242"/>
    </source>
</evidence>
<dbReference type="Proteomes" id="UP000290189">
    <property type="component" value="Unassembled WGS sequence"/>
</dbReference>
<dbReference type="Gene3D" id="1.10.132.30">
    <property type="match status" value="1"/>
</dbReference>
<dbReference type="InterPro" id="IPR007081">
    <property type="entry name" value="RNA_pol_Rpb1_5"/>
</dbReference>
<dbReference type="InterPro" id="IPR042102">
    <property type="entry name" value="RNA_pol_Rpb1_3_sf"/>
</dbReference>
<evidence type="ECO:0000256" key="12">
    <source>
        <dbReference type="ARBA" id="ARBA00022833"/>
    </source>
</evidence>
<accession>A0A3P3Y829</accession>
<feature type="compositionally biased region" description="Acidic residues" evidence="23">
    <location>
        <begin position="1305"/>
        <end position="1335"/>
    </location>
</feature>
<evidence type="ECO:0000313" key="25">
    <source>
        <dbReference type="EMBL" id="SPQ96305.1"/>
    </source>
</evidence>
<dbReference type="InterPro" id="IPR044893">
    <property type="entry name" value="RNA_pol_Rpb1_clamp_domain"/>
</dbReference>
<dbReference type="Pfam" id="PF04998">
    <property type="entry name" value="RNA_pol_Rpb1_5"/>
    <property type="match status" value="1"/>
</dbReference>
<evidence type="ECO:0000256" key="22">
    <source>
        <dbReference type="RuleBase" id="RU004279"/>
    </source>
</evidence>
<dbReference type="Pfam" id="PF05000">
    <property type="entry name" value="RNA_pol_Rpb1_4"/>
    <property type="match status" value="1"/>
</dbReference>
<keyword evidence="17 25" id="KW-0496">Mitochondrion</keyword>
<feature type="region of interest" description="Disordered" evidence="23">
    <location>
        <begin position="1260"/>
        <end position="1342"/>
    </location>
</feature>
<keyword evidence="7 22" id="KW-0808">Transferase</keyword>
<keyword evidence="16" id="KW-0811">Translocation</keyword>
<dbReference type="Gene3D" id="3.30.1490.180">
    <property type="entry name" value="RNA polymerase ii"/>
    <property type="match status" value="1"/>
</dbReference>
<organism evidence="25 26">
    <name type="scientific">Plasmodiophora brassicae</name>
    <name type="common">Clubroot disease agent</name>
    <dbReference type="NCBI Taxonomy" id="37360"/>
    <lineage>
        <taxon>Eukaryota</taxon>
        <taxon>Sar</taxon>
        <taxon>Rhizaria</taxon>
        <taxon>Endomyxa</taxon>
        <taxon>Phytomyxea</taxon>
        <taxon>Plasmodiophorida</taxon>
        <taxon>Plasmodiophoridae</taxon>
        <taxon>Plasmodiophora</taxon>
    </lineage>
</organism>